<evidence type="ECO:0000313" key="3">
    <source>
        <dbReference type="Proteomes" id="UP000033452"/>
    </source>
</evidence>
<feature type="transmembrane region" description="Helical" evidence="1">
    <location>
        <begin position="56"/>
        <end position="80"/>
    </location>
</feature>
<evidence type="ECO:0000313" key="2">
    <source>
        <dbReference type="EMBL" id="KJZ12157.1"/>
    </source>
</evidence>
<dbReference type="Proteomes" id="UP000033452">
    <property type="component" value="Unassembled WGS sequence"/>
</dbReference>
<dbReference type="EMBL" id="JXYA01000006">
    <property type="protein sequence ID" value="KJZ12157.1"/>
    <property type="molecule type" value="Genomic_DNA"/>
</dbReference>
<dbReference type="AlphaFoldDB" id="A0A0F4R008"/>
<gene>
    <name evidence="2" type="ORF">TW77_03570</name>
</gene>
<proteinExistence type="predicted"/>
<evidence type="ECO:0000256" key="1">
    <source>
        <dbReference type="SAM" id="Phobius"/>
    </source>
</evidence>
<feature type="transmembrane region" description="Helical" evidence="1">
    <location>
        <begin position="92"/>
        <end position="115"/>
    </location>
</feature>
<accession>A0A0F4R008</accession>
<dbReference type="OrthoDB" id="6298511at2"/>
<comment type="caution">
    <text evidence="2">The sequence shown here is derived from an EMBL/GenBank/DDBJ whole genome shotgun (WGS) entry which is preliminary data.</text>
</comment>
<name>A0A0F4R008_9GAMM</name>
<feature type="transmembrane region" description="Helical" evidence="1">
    <location>
        <begin position="12"/>
        <end position="36"/>
    </location>
</feature>
<organism evidence="2 3">
    <name type="scientific">Pseudoalteromonas rubra</name>
    <dbReference type="NCBI Taxonomy" id="43658"/>
    <lineage>
        <taxon>Bacteria</taxon>
        <taxon>Pseudomonadati</taxon>
        <taxon>Pseudomonadota</taxon>
        <taxon>Gammaproteobacteria</taxon>
        <taxon>Alteromonadales</taxon>
        <taxon>Pseudoalteromonadaceae</taxon>
        <taxon>Pseudoalteromonas</taxon>
    </lineage>
</organism>
<dbReference type="RefSeq" id="WP_046003590.1">
    <property type="nucleotide sequence ID" value="NZ_JXYA01000006.1"/>
</dbReference>
<reference evidence="2 3" key="1">
    <citation type="journal article" date="2015" name="BMC Genomics">
        <title>Genome mining reveals unlocked bioactive potential of marine Gram-negative bacteria.</title>
        <authorList>
            <person name="Machado H."/>
            <person name="Sonnenschein E.C."/>
            <person name="Melchiorsen J."/>
            <person name="Gram L."/>
        </authorList>
    </citation>
    <scope>NUCLEOTIDE SEQUENCE [LARGE SCALE GENOMIC DNA]</scope>
    <source>
        <strain evidence="2 3">S2471</strain>
    </source>
</reference>
<keyword evidence="1" id="KW-0812">Transmembrane</keyword>
<feature type="transmembrane region" description="Helical" evidence="1">
    <location>
        <begin position="135"/>
        <end position="157"/>
    </location>
</feature>
<sequence>MVKSTDKIQRWCGAFRAAVLGISGMVFSFLAYQLAINGQVRYVEGESFDLLWQSEQASNGVLFGLSVPLLVGMLLSVYWIIRLLKLFSNGQFFHHSCYICYQGFIWTKIALVLYSSGLTFSLDYWYHTLYHSNQVVLKIPFGELMTLGLFAVVAYLLKAAKEIEDENKEFI</sequence>
<dbReference type="PATRIC" id="fig|43658.5.peg.747"/>
<keyword evidence="3" id="KW-1185">Reference proteome</keyword>
<protein>
    <recommendedName>
        <fullName evidence="4">DUF2975 domain-containing protein</fullName>
    </recommendedName>
</protein>
<evidence type="ECO:0008006" key="4">
    <source>
        <dbReference type="Google" id="ProtNLM"/>
    </source>
</evidence>
<keyword evidence="1" id="KW-0472">Membrane</keyword>
<keyword evidence="1" id="KW-1133">Transmembrane helix</keyword>